<gene>
    <name evidence="2" type="ORF">K493DRAFT_318000</name>
</gene>
<dbReference type="InParanoid" id="A0A1Y1XY47"/>
<keyword evidence="1" id="KW-0732">Signal</keyword>
<keyword evidence="3" id="KW-1185">Reference proteome</keyword>
<sequence length="194" mass="21196">MLLGAHVKRYGLLLLVVLVVCMISGRSAKAEPSNVRPVFDLTELEDLDVNGLRLFGATLPSLNLGSRISQLGSGIRSATKSIGGSISNIAKGITSRLPKISFTSLRSSLRFPNISALTSKIHLPSYFSPRQLFRRIPFIGKGWFVDTTANVNVKPNEDAIAYGLDESKIDFNSLVVIHEKVKLAGEKARRLKGY</sequence>
<protein>
    <submittedName>
        <fullName evidence="2">Uncharacterized protein</fullName>
    </submittedName>
</protein>
<feature type="signal peptide" evidence="1">
    <location>
        <begin position="1"/>
        <end position="30"/>
    </location>
</feature>
<comment type="caution">
    <text evidence="2">The sequence shown here is derived from an EMBL/GenBank/DDBJ whole genome shotgun (WGS) entry which is preliminary data.</text>
</comment>
<evidence type="ECO:0000313" key="2">
    <source>
        <dbReference type="EMBL" id="ORX90406.1"/>
    </source>
</evidence>
<reference evidence="2 3" key="1">
    <citation type="submission" date="2016-07" db="EMBL/GenBank/DDBJ databases">
        <title>Pervasive Adenine N6-methylation of Active Genes in Fungi.</title>
        <authorList>
            <consortium name="DOE Joint Genome Institute"/>
            <person name="Mondo S.J."/>
            <person name="Dannebaum R.O."/>
            <person name="Kuo R.C."/>
            <person name="Labutti K."/>
            <person name="Haridas S."/>
            <person name="Kuo A."/>
            <person name="Salamov A."/>
            <person name="Ahrendt S.R."/>
            <person name="Lipzen A."/>
            <person name="Sullivan W."/>
            <person name="Andreopoulos W.B."/>
            <person name="Clum A."/>
            <person name="Lindquist E."/>
            <person name="Daum C."/>
            <person name="Ramamoorthy G.K."/>
            <person name="Gryganskyi A."/>
            <person name="Culley D."/>
            <person name="Magnuson J.K."/>
            <person name="James T.Y."/>
            <person name="O'Malley M.A."/>
            <person name="Stajich J.E."/>
            <person name="Spatafora J.W."/>
            <person name="Visel A."/>
            <person name="Grigoriev I.V."/>
        </authorList>
    </citation>
    <scope>NUCLEOTIDE SEQUENCE [LARGE SCALE GENOMIC DNA]</scope>
    <source>
        <strain evidence="2 3">CBS 931.73</strain>
    </source>
</reference>
<evidence type="ECO:0000256" key="1">
    <source>
        <dbReference type="SAM" id="SignalP"/>
    </source>
</evidence>
<feature type="chain" id="PRO_5013299447" evidence="1">
    <location>
        <begin position="31"/>
        <end position="194"/>
    </location>
</feature>
<evidence type="ECO:0000313" key="3">
    <source>
        <dbReference type="Proteomes" id="UP000193498"/>
    </source>
</evidence>
<dbReference type="Proteomes" id="UP000193498">
    <property type="component" value="Unassembled WGS sequence"/>
</dbReference>
<name>A0A1Y1XY47_9FUNG</name>
<organism evidence="2 3">
    <name type="scientific">Basidiobolus meristosporus CBS 931.73</name>
    <dbReference type="NCBI Taxonomy" id="1314790"/>
    <lineage>
        <taxon>Eukaryota</taxon>
        <taxon>Fungi</taxon>
        <taxon>Fungi incertae sedis</taxon>
        <taxon>Zoopagomycota</taxon>
        <taxon>Entomophthoromycotina</taxon>
        <taxon>Basidiobolomycetes</taxon>
        <taxon>Basidiobolales</taxon>
        <taxon>Basidiobolaceae</taxon>
        <taxon>Basidiobolus</taxon>
    </lineage>
</organism>
<proteinExistence type="predicted"/>
<dbReference type="AlphaFoldDB" id="A0A1Y1XY47"/>
<dbReference type="EMBL" id="MCFE01000382">
    <property type="protein sequence ID" value="ORX90406.1"/>
    <property type="molecule type" value="Genomic_DNA"/>
</dbReference>
<accession>A0A1Y1XY47</accession>